<dbReference type="Proteomes" id="UP000824088">
    <property type="component" value="Unassembled WGS sequence"/>
</dbReference>
<evidence type="ECO:0000313" key="5">
    <source>
        <dbReference type="Proteomes" id="UP000824088"/>
    </source>
</evidence>
<evidence type="ECO:0000259" key="3">
    <source>
        <dbReference type="PROSITE" id="PS01031"/>
    </source>
</evidence>
<reference evidence="4" key="2">
    <citation type="journal article" date="2021" name="PeerJ">
        <title>Extensive microbial diversity within the chicken gut microbiome revealed by metagenomics and culture.</title>
        <authorList>
            <person name="Gilroy R."/>
            <person name="Ravi A."/>
            <person name="Getino M."/>
            <person name="Pursley I."/>
            <person name="Horton D.L."/>
            <person name="Alikhan N.F."/>
            <person name="Baker D."/>
            <person name="Gharbi K."/>
            <person name="Hall N."/>
            <person name="Watson M."/>
            <person name="Adriaenssens E.M."/>
            <person name="Foster-Nyarko E."/>
            <person name="Jarju S."/>
            <person name="Secka A."/>
            <person name="Antonio M."/>
            <person name="Oren A."/>
            <person name="Chaudhuri R.R."/>
            <person name="La Ragione R."/>
            <person name="Hildebrand F."/>
            <person name="Pallen M.J."/>
        </authorList>
    </citation>
    <scope>NUCLEOTIDE SEQUENCE</scope>
    <source>
        <strain evidence="4">1063</strain>
    </source>
</reference>
<dbReference type="PANTHER" id="PTHR11527">
    <property type="entry name" value="HEAT-SHOCK PROTEIN 20 FAMILY MEMBER"/>
    <property type="match status" value="1"/>
</dbReference>
<comment type="caution">
    <text evidence="4">The sequence shown here is derived from an EMBL/GenBank/DDBJ whole genome shotgun (WGS) entry which is preliminary data.</text>
</comment>
<dbReference type="CDD" id="cd06471">
    <property type="entry name" value="ACD_LpsHSP_like"/>
    <property type="match status" value="1"/>
</dbReference>
<dbReference type="InterPro" id="IPR031107">
    <property type="entry name" value="Small_HSP"/>
</dbReference>
<evidence type="ECO:0000256" key="1">
    <source>
        <dbReference type="PROSITE-ProRule" id="PRU00285"/>
    </source>
</evidence>
<feature type="domain" description="SHSP" evidence="3">
    <location>
        <begin position="29"/>
        <end position="144"/>
    </location>
</feature>
<dbReference type="InterPro" id="IPR008978">
    <property type="entry name" value="HSP20-like_chaperone"/>
</dbReference>
<name>A0A9D1L2K7_9FIRM</name>
<dbReference type="Pfam" id="PF00011">
    <property type="entry name" value="HSP20"/>
    <property type="match status" value="1"/>
</dbReference>
<sequence length="144" mass="17135">MKNYLTNYNRNNHAFDFFDDAFDNFFRPLFYDEKLDAMKTDIRETKDSYILDVEMPGFDKEDISLDLDNGYLTIRAEKKEKDESGKEEHRYVRKERSVSCQRSYYVGDTEEESIKAKYDKGVLTVTLPKKEEKKPDTKKNIVIE</sequence>
<dbReference type="Gene3D" id="2.60.40.790">
    <property type="match status" value="1"/>
</dbReference>
<dbReference type="SUPFAM" id="SSF49764">
    <property type="entry name" value="HSP20-like chaperones"/>
    <property type="match status" value="1"/>
</dbReference>
<reference evidence="4" key="1">
    <citation type="submission" date="2020-10" db="EMBL/GenBank/DDBJ databases">
        <authorList>
            <person name="Gilroy R."/>
        </authorList>
    </citation>
    <scope>NUCLEOTIDE SEQUENCE</scope>
    <source>
        <strain evidence="4">1063</strain>
    </source>
</reference>
<proteinExistence type="inferred from homology"/>
<evidence type="ECO:0000256" key="2">
    <source>
        <dbReference type="RuleBase" id="RU003616"/>
    </source>
</evidence>
<dbReference type="EMBL" id="DVMN01000031">
    <property type="protein sequence ID" value="HIU20978.1"/>
    <property type="molecule type" value="Genomic_DNA"/>
</dbReference>
<dbReference type="InterPro" id="IPR002068">
    <property type="entry name" value="A-crystallin/Hsp20_dom"/>
</dbReference>
<accession>A0A9D1L2K7</accession>
<evidence type="ECO:0000313" key="4">
    <source>
        <dbReference type="EMBL" id="HIU20978.1"/>
    </source>
</evidence>
<organism evidence="4 5">
    <name type="scientific">Candidatus Limadaptatus stercorigallinarum</name>
    <dbReference type="NCBI Taxonomy" id="2840845"/>
    <lineage>
        <taxon>Bacteria</taxon>
        <taxon>Bacillati</taxon>
        <taxon>Bacillota</taxon>
        <taxon>Clostridia</taxon>
        <taxon>Eubacteriales</taxon>
        <taxon>Candidatus Limadaptatus</taxon>
    </lineage>
</organism>
<dbReference type="PROSITE" id="PS01031">
    <property type="entry name" value="SHSP"/>
    <property type="match status" value="1"/>
</dbReference>
<protein>
    <submittedName>
        <fullName evidence="4">Hsp20/alpha crystallin family protein</fullName>
    </submittedName>
</protein>
<dbReference type="AlphaFoldDB" id="A0A9D1L2K7"/>
<gene>
    <name evidence="4" type="ORF">IAD51_01895</name>
</gene>
<comment type="similarity">
    <text evidence="1 2">Belongs to the small heat shock protein (HSP20) family.</text>
</comment>